<sequence>MVAPKNHAPYPGCELGGRPQKYNQEDIENLANEFLIWLKKPENLWFKDFCLEKDIDPDLLSEWAKKNQKFNGVYKLAKHQQEARLIKGGLMNLYNASIVKLVLANAHGWNTDRQQTQVSGDATNPLSFLLKKADGESKDLVNYEQ</sequence>
<evidence type="ECO:0000313" key="1">
    <source>
        <dbReference type="EMBL" id="CUI17981.1"/>
    </source>
</evidence>
<protein>
    <submittedName>
        <fullName evidence="1">Uncharacterized protein</fullName>
    </submittedName>
</protein>
<dbReference type="AlphaFoldDB" id="A0A0U5JFW3"/>
<dbReference type="STRING" id="389348.PNK_2385"/>
<keyword evidence="2" id="KW-1185">Reference proteome</keyword>
<proteinExistence type="predicted"/>
<evidence type="ECO:0000313" key="2">
    <source>
        <dbReference type="Proteomes" id="UP000069902"/>
    </source>
</evidence>
<organism evidence="1 2">
    <name type="scientific">Candidatus Protochlamydia naegleriophila</name>
    <dbReference type="NCBI Taxonomy" id="389348"/>
    <lineage>
        <taxon>Bacteria</taxon>
        <taxon>Pseudomonadati</taxon>
        <taxon>Chlamydiota</taxon>
        <taxon>Chlamydiia</taxon>
        <taxon>Parachlamydiales</taxon>
        <taxon>Parachlamydiaceae</taxon>
        <taxon>Candidatus Protochlamydia</taxon>
    </lineage>
</organism>
<accession>A0A0U5JFW3</accession>
<dbReference type="Proteomes" id="UP000069902">
    <property type="component" value="Chromosome cPNK"/>
</dbReference>
<dbReference type="PATRIC" id="fig|389348.3.peg.2676"/>
<dbReference type="InParanoid" id="A0A0U5JFW3"/>
<dbReference type="EMBL" id="LN879502">
    <property type="protein sequence ID" value="CUI17981.1"/>
    <property type="molecule type" value="Genomic_DNA"/>
</dbReference>
<name>A0A0U5JFW3_9BACT</name>
<dbReference type="KEGG" id="pnl:PNK_2385"/>
<gene>
    <name evidence="1" type="ORF">PNK_2385</name>
</gene>
<dbReference type="InterPro" id="IPR032066">
    <property type="entry name" value="GP3_package"/>
</dbReference>
<dbReference type="Pfam" id="PF16677">
    <property type="entry name" value="GP3_package"/>
    <property type="match status" value="1"/>
</dbReference>
<dbReference type="RefSeq" id="WP_059062226.1">
    <property type="nucleotide sequence ID" value="NZ_LN879502.1"/>
</dbReference>
<reference evidence="2" key="1">
    <citation type="submission" date="2015-09" db="EMBL/GenBank/DDBJ databases">
        <authorList>
            <person name="Bertelli C."/>
        </authorList>
    </citation>
    <scope>NUCLEOTIDE SEQUENCE [LARGE SCALE GENOMIC DNA]</scope>
    <source>
        <strain evidence="2">KNic</strain>
    </source>
</reference>